<dbReference type="UniPathway" id="UPA00143"/>
<dbReference type="InterPro" id="IPR036770">
    <property type="entry name" value="Ankyrin_rpt-contain_sf"/>
</dbReference>
<evidence type="ECO:0000256" key="3">
    <source>
        <dbReference type="ARBA" id="ARBA00023043"/>
    </source>
</evidence>
<dbReference type="GO" id="GO:0035556">
    <property type="term" value="P:intracellular signal transduction"/>
    <property type="evidence" value="ECO:0007669"/>
    <property type="project" value="InterPro"/>
</dbReference>
<dbReference type="Pfam" id="PF12796">
    <property type="entry name" value="Ank_2"/>
    <property type="match status" value="1"/>
</dbReference>
<dbReference type="SMART" id="SM00248">
    <property type="entry name" value="ANK"/>
    <property type="match status" value="3"/>
</dbReference>
<dbReference type="PROSITE" id="PS50297">
    <property type="entry name" value="ANK_REP_REGION"/>
    <property type="match status" value="1"/>
</dbReference>
<dbReference type="GO" id="GO:0085020">
    <property type="term" value="P:protein K6-linked ubiquitination"/>
    <property type="evidence" value="ECO:0007669"/>
    <property type="project" value="TreeGrafter"/>
</dbReference>
<proteinExistence type="predicted"/>
<reference evidence="6" key="2">
    <citation type="submission" date="2025-09" db="UniProtKB">
        <authorList>
            <consortium name="Ensembl"/>
        </authorList>
    </citation>
    <scope>IDENTIFICATION</scope>
</reference>
<evidence type="ECO:0000256" key="4">
    <source>
        <dbReference type="PROSITE-ProRule" id="PRU00023"/>
    </source>
</evidence>
<dbReference type="GO" id="GO:0070531">
    <property type="term" value="C:BRCA1-A complex"/>
    <property type="evidence" value="ECO:0007669"/>
    <property type="project" value="TreeGrafter"/>
</dbReference>
<accession>A0A3Q4NBG9</accession>
<comment type="pathway">
    <text evidence="1">Protein modification; protein ubiquitination.</text>
</comment>
<name>A0A3Q4NBG9_NEOBR</name>
<dbReference type="InterPro" id="IPR001496">
    <property type="entry name" value="SOCS_box"/>
</dbReference>
<dbReference type="SMART" id="SM00969">
    <property type="entry name" value="SOCS_box"/>
    <property type="match status" value="1"/>
</dbReference>
<evidence type="ECO:0000313" key="7">
    <source>
        <dbReference type="Proteomes" id="UP000261580"/>
    </source>
</evidence>
<sequence>MDFTECYRDMVSSVAAAARSGGTRWLRVLIQRGCSVDCRDNRGWTALHEAAAEGHQACVDFLLDHGADPNMVCSHDWPQFAIHAAAQFGHIGILRRLIAVTDRACDRGESMVSPVYVAINSDQTKSVELLLREGYSPDAQDCSHTHGLLSPLSLALYHKPDEAVTIHFAGCWLPLLLKAGLEPSLLLQPHMLEEADSQVLNYLLEFVNWSTLSPRLKHILDRRVAEKSWDPHPCFDSVPCLSHICRLQVRALLGPDILMRTNVVQQLPVPNLLHDFLKFRDIPEASGILTLEESIHEDKSQSHRQTLC</sequence>
<dbReference type="PANTHER" id="PTHR24171">
    <property type="entry name" value="ANKYRIN REPEAT DOMAIN-CONTAINING PROTEIN 39-RELATED"/>
    <property type="match status" value="1"/>
</dbReference>
<keyword evidence="2" id="KW-0677">Repeat</keyword>
<dbReference type="PROSITE" id="PS50225">
    <property type="entry name" value="SOCS"/>
    <property type="match status" value="1"/>
</dbReference>
<reference evidence="6" key="1">
    <citation type="submission" date="2025-08" db="UniProtKB">
        <authorList>
            <consortium name="Ensembl"/>
        </authorList>
    </citation>
    <scope>IDENTIFICATION</scope>
</reference>
<dbReference type="PANTHER" id="PTHR24171:SF8">
    <property type="entry name" value="BRCA1-ASSOCIATED RING DOMAIN PROTEIN 1"/>
    <property type="match status" value="1"/>
</dbReference>
<dbReference type="GO" id="GO:0031436">
    <property type="term" value="C:BRCA1-BARD1 complex"/>
    <property type="evidence" value="ECO:0007669"/>
    <property type="project" value="TreeGrafter"/>
</dbReference>
<dbReference type="SUPFAM" id="SSF48403">
    <property type="entry name" value="Ankyrin repeat"/>
    <property type="match status" value="1"/>
</dbReference>
<dbReference type="Ensembl" id="ENSNBRT00000032525.1">
    <property type="protein sequence ID" value="ENSNBRP00000031724.1"/>
    <property type="gene ID" value="ENSNBRG00000024112.1"/>
</dbReference>
<keyword evidence="3 4" id="KW-0040">ANK repeat</keyword>
<organism evidence="6 7">
    <name type="scientific">Neolamprologus brichardi</name>
    <name type="common">Fairy cichlid</name>
    <name type="synonym">Lamprologus brichardi</name>
    <dbReference type="NCBI Taxonomy" id="32507"/>
    <lineage>
        <taxon>Eukaryota</taxon>
        <taxon>Metazoa</taxon>
        <taxon>Chordata</taxon>
        <taxon>Craniata</taxon>
        <taxon>Vertebrata</taxon>
        <taxon>Euteleostomi</taxon>
        <taxon>Actinopterygii</taxon>
        <taxon>Neopterygii</taxon>
        <taxon>Teleostei</taxon>
        <taxon>Neoteleostei</taxon>
        <taxon>Acanthomorphata</taxon>
        <taxon>Ovalentaria</taxon>
        <taxon>Cichlomorphae</taxon>
        <taxon>Cichliformes</taxon>
        <taxon>Cichlidae</taxon>
        <taxon>African cichlids</taxon>
        <taxon>Pseudocrenilabrinae</taxon>
        <taxon>Lamprologini</taxon>
        <taxon>Neolamprologus</taxon>
    </lineage>
</organism>
<dbReference type="SUPFAM" id="SSF158235">
    <property type="entry name" value="SOCS box-like"/>
    <property type="match status" value="1"/>
</dbReference>
<dbReference type="AlphaFoldDB" id="A0A3Q4NBG9"/>
<feature type="domain" description="SOCS box" evidence="5">
    <location>
        <begin position="241"/>
        <end position="283"/>
    </location>
</feature>
<dbReference type="Gene3D" id="1.10.750.20">
    <property type="entry name" value="SOCS box"/>
    <property type="match status" value="1"/>
</dbReference>
<evidence type="ECO:0000313" key="6">
    <source>
        <dbReference type="Ensembl" id="ENSNBRP00000031724.1"/>
    </source>
</evidence>
<dbReference type="PROSITE" id="PS50088">
    <property type="entry name" value="ANK_REPEAT"/>
    <property type="match status" value="1"/>
</dbReference>
<keyword evidence="7" id="KW-1185">Reference proteome</keyword>
<evidence type="ECO:0000256" key="1">
    <source>
        <dbReference type="ARBA" id="ARBA00004906"/>
    </source>
</evidence>
<dbReference type="GO" id="GO:0004842">
    <property type="term" value="F:ubiquitin-protein transferase activity"/>
    <property type="evidence" value="ECO:0007669"/>
    <property type="project" value="TreeGrafter"/>
</dbReference>
<dbReference type="Pfam" id="PF07525">
    <property type="entry name" value="SOCS_box"/>
    <property type="match status" value="1"/>
</dbReference>
<dbReference type="Bgee" id="ENSNBRG00000024112">
    <property type="expression patterns" value="Expressed in testis and 5 other cell types or tissues"/>
</dbReference>
<dbReference type="Proteomes" id="UP000261580">
    <property type="component" value="Unassembled WGS sequence"/>
</dbReference>
<protein>
    <submittedName>
        <fullName evidence="6">Ankyrin repeat and SOCS box containing 3</fullName>
    </submittedName>
</protein>
<dbReference type="InterPro" id="IPR036036">
    <property type="entry name" value="SOCS_box-like_dom_sf"/>
</dbReference>
<dbReference type="Gene3D" id="1.25.40.20">
    <property type="entry name" value="Ankyrin repeat-containing domain"/>
    <property type="match status" value="1"/>
</dbReference>
<evidence type="ECO:0000256" key="2">
    <source>
        <dbReference type="ARBA" id="ARBA00022737"/>
    </source>
</evidence>
<dbReference type="GeneTree" id="ENSGT00940000159080"/>
<evidence type="ECO:0000259" key="5">
    <source>
        <dbReference type="PROSITE" id="PS50225"/>
    </source>
</evidence>
<feature type="repeat" description="ANK" evidence="4">
    <location>
        <begin position="42"/>
        <end position="74"/>
    </location>
</feature>
<dbReference type="InterPro" id="IPR002110">
    <property type="entry name" value="Ankyrin_rpt"/>
</dbReference>